<reference evidence="1" key="1">
    <citation type="submission" date="2016-10" db="EMBL/GenBank/DDBJ databases">
        <title>Sequence of Gallionella enrichment culture.</title>
        <authorList>
            <person name="Poehlein A."/>
            <person name="Muehling M."/>
            <person name="Daniel R."/>
        </authorList>
    </citation>
    <scope>NUCLEOTIDE SEQUENCE</scope>
</reference>
<accession>A0A1J5P350</accession>
<comment type="caution">
    <text evidence="1">The sequence shown here is derived from an EMBL/GenBank/DDBJ whole genome shotgun (WGS) entry which is preliminary data.</text>
</comment>
<gene>
    <name evidence="1" type="ORF">GALL_533560</name>
</gene>
<protein>
    <submittedName>
        <fullName evidence="1">Uncharacterized protein</fullName>
    </submittedName>
</protein>
<dbReference type="AlphaFoldDB" id="A0A1J5P350"/>
<organism evidence="1">
    <name type="scientific">mine drainage metagenome</name>
    <dbReference type="NCBI Taxonomy" id="410659"/>
    <lineage>
        <taxon>unclassified sequences</taxon>
        <taxon>metagenomes</taxon>
        <taxon>ecological metagenomes</taxon>
    </lineage>
</organism>
<evidence type="ECO:0000313" key="1">
    <source>
        <dbReference type="EMBL" id="OIQ65088.1"/>
    </source>
</evidence>
<name>A0A1J5P350_9ZZZZ</name>
<sequence>MFVGEVPEELGVVLATIEVPAATVKLGLVGLVAVRLEFVLPTEIVVFESVAGTGGANEMPEMVRLFTAGSVLLNEKVGSEPVAMPALPCALDPLSVLVCDTEPASDVSTWKLLPLEEKSPCDELVGLG</sequence>
<proteinExistence type="predicted"/>
<dbReference type="EMBL" id="MLJW01007599">
    <property type="protein sequence ID" value="OIQ65088.1"/>
    <property type="molecule type" value="Genomic_DNA"/>
</dbReference>